<dbReference type="EMBL" id="CM055099">
    <property type="protein sequence ID" value="KAJ7547866.1"/>
    <property type="molecule type" value="Genomic_DNA"/>
</dbReference>
<dbReference type="Proteomes" id="UP001162992">
    <property type="component" value="Chromosome 8"/>
</dbReference>
<evidence type="ECO:0000313" key="1">
    <source>
        <dbReference type="EMBL" id="KAJ7547866.1"/>
    </source>
</evidence>
<proteinExistence type="predicted"/>
<protein>
    <submittedName>
        <fullName evidence="1">Uncharacterized protein</fullName>
    </submittedName>
</protein>
<accession>A0ACC2D0U2</accession>
<evidence type="ECO:0000313" key="2">
    <source>
        <dbReference type="Proteomes" id="UP001162992"/>
    </source>
</evidence>
<name>A0ACC2D0U2_DIPCM</name>
<gene>
    <name evidence="1" type="ORF">O6H91_08G107400</name>
</gene>
<keyword evidence="2" id="KW-1185">Reference proteome</keyword>
<organism evidence="1 2">
    <name type="scientific">Diphasiastrum complanatum</name>
    <name type="common">Issler's clubmoss</name>
    <name type="synonym">Lycopodium complanatum</name>
    <dbReference type="NCBI Taxonomy" id="34168"/>
    <lineage>
        <taxon>Eukaryota</taxon>
        <taxon>Viridiplantae</taxon>
        <taxon>Streptophyta</taxon>
        <taxon>Embryophyta</taxon>
        <taxon>Tracheophyta</taxon>
        <taxon>Lycopodiopsida</taxon>
        <taxon>Lycopodiales</taxon>
        <taxon>Lycopodiaceae</taxon>
        <taxon>Lycopodioideae</taxon>
        <taxon>Diphasiastrum</taxon>
    </lineage>
</organism>
<comment type="caution">
    <text evidence="1">The sequence shown here is derived from an EMBL/GenBank/DDBJ whole genome shotgun (WGS) entry which is preliminary data.</text>
</comment>
<reference evidence="2" key="1">
    <citation type="journal article" date="2024" name="Proc. Natl. Acad. Sci. U.S.A.">
        <title>Extraordinary preservation of gene collinearity over three hundred million years revealed in homosporous lycophytes.</title>
        <authorList>
            <person name="Li C."/>
            <person name="Wickell D."/>
            <person name="Kuo L.Y."/>
            <person name="Chen X."/>
            <person name="Nie B."/>
            <person name="Liao X."/>
            <person name="Peng D."/>
            <person name="Ji J."/>
            <person name="Jenkins J."/>
            <person name="Williams M."/>
            <person name="Shu S."/>
            <person name="Plott C."/>
            <person name="Barry K."/>
            <person name="Rajasekar S."/>
            <person name="Grimwood J."/>
            <person name="Han X."/>
            <person name="Sun S."/>
            <person name="Hou Z."/>
            <person name="He W."/>
            <person name="Dai G."/>
            <person name="Sun C."/>
            <person name="Schmutz J."/>
            <person name="Leebens-Mack J.H."/>
            <person name="Li F.W."/>
            <person name="Wang L."/>
        </authorList>
    </citation>
    <scope>NUCLEOTIDE SEQUENCE [LARGE SCALE GENOMIC DNA]</scope>
    <source>
        <strain evidence="2">cv. PW_Plant_1</strain>
    </source>
</reference>
<sequence length="267" mass="29148">MRPYCGSCSRPTSVCLCSVLPSQPFHTLFTAAVILQHPHEVRHPLATVPILAKSMQNCEVIVGRRFKPGASAHLDSLARSFVSVAADNPTHHEEIGVKGRNQHALLLFPGSEAVDLERWLTHHGYDKLKQACECAESVSRLQAGRCASTQSGALCPQITLLLVDGTWQHAKEMVKASLPFLKSFVVQVCLPFDLNSEGFGMGDSSLTLRKEPFQGYLSTMEAAARALGVLEPHGREIEGLLLSILQKMVSLQAAHFTPLRRHPGRAA</sequence>